<dbReference type="PANTHER" id="PTHR40043">
    <property type="entry name" value="UPF0719 INNER MEMBRANE PROTEIN YJFL"/>
    <property type="match status" value="1"/>
</dbReference>
<proteinExistence type="inferred from homology"/>
<feature type="transmembrane region" description="Helical" evidence="7">
    <location>
        <begin position="25"/>
        <end position="46"/>
    </location>
</feature>
<dbReference type="PANTHER" id="PTHR40043:SF1">
    <property type="entry name" value="UPF0719 INNER MEMBRANE PROTEIN YJFL"/>
    <property type="match status" value="1"/>
</dbReference>
<protein>
    <submittedName>
        <fullName evidence="8">DUF350 domain-containing protein</fullName>
    </submittedName>
</protein>
<sequence>MMLKQERNMDMDLSLIITWEQVSNFLLYLVTTLGLIGAGLGIFLIITPYKEMKLIKEGTSTDITKVNAAQASAHDLGGKMIGLCVVLASAIYHSANLMELILWGLVAIVAQIVTYYLFGWITPFKVAKEIQMGNVSVAILGSRLSVGCSLIIAALIS</sequence>
<dbReference type="InterPro" id="IPR007140">
    <property type="entry name" value="DUF350"/>
</dbReference>
<evidence type="ECO:0000256" key="5">
    <source>
        <dbReference type="ARBA" id="ARBA00022989"/>
    </source>
</evidence>
<comment type="subcellular location">
    <subcellularLocation>
        <location evidence="1">Cell membrane</location>
        <topology evidence="1">Multi-pass membrane protein</topology>
    </subcellularLocation>
</comment>
<comment type="similarity">
    <text evidence="2">Belongs to the UPF0719 family.</text>
</comment>
<evidence type="ECO:0000256" key="2">
    <source>
        <dbReference type="ARBA" id="ARBA00005779"/>
    </source>
</evidence>
<dbReference type="Proteomes" id="UP001652445">
    <property type="component" value="Unassembled WGS sequence"/>
</dbReference>
<accession>A0ABT2UB74</accession>
<dbReference type="EMBL" id="JAOQIO010000007">
    <property type="protein sequence ID" value="MCU6791172.1"/>
    <property type="molecule type" value="Genomic_DNA"/>
</dbReference>
<dbReference type="RefSeq" id="WP_262682744.1">
    <property type="nucleotide sequence ID" value="NZ_JAOQIO010000007.1"/>
</dbReference>
<gene>
    <name evidence="8" type="ORF">OB236_03415</name>
</gene>
<organism evidence="8 9">
    <name type="scientific">Paenibacillus baimaensis</name>
    <dbReference type="NCBI Taxonomy" id="2982185"/>
    <lineage>
        <taxon>Bacteria</taxon>
        <taxon>Bacillati</taxon>
        <taxon>Bacillota</taxon>
        <taxon>Bacilli</taxon>
        <taxon>Bacillales</taxon>
        <taxon>Paenibacillaceae</taxon>
        <taxon>Paenibacillus</taxon>
    </lineage>
</organism>
<evidence type="ECO:0000313" key="8">
    <source>
        <dbReference type="EMBL" id="MCU6791172.1"/>
    </source>
</evidence>
<name>A0ABT2UB74_9BACL</name>
<comment type="caution">
    <text evidence="8">The sequence shown here is derived from an EMBL/GenBank/DDBJ whole genome shotgun (WGS) entry which is preliminary data.</text>
</comment>
<keyword evidence="9" id="KW-1185">Reference proteome</keyword>
<evidence type="ECO:0000256" key="1">
    <source>
        <dbReference type="ARBA" id="ARBA00004651"/>
    </source>
</evidence>
<evidence type="ECO:0000256" key="3">
    <source>
        <dbReference type="ARBA" id="ARBA00022475"/>
    </source>
</evidence>
<keyword evidence="5 7" id="KW-1133">Transmembrane helix</keyword>
<dbReference type="Pfam" id="PF03994">
    <property type="entry name" value="DUF350"/>
    <property type="match status" value="1"/>
</dbReference>
<evidence type="ECO:0000256" key="6">
    <source>
        <dbReference type="ARBA" id="ARBA00023136"/>
    </source>
</evidence>
<reference evidence="8 9" key="1">
    <citation type="submission" date="2022-09" db="EMBL/GenBank/DDBJ databases">
        <authorList>
            <person name="Han X.L."/>
            <person name="Wang Q."/>
            <person name="Lu T."/>
        </authorList>
    </citation>
    <scope>NUCLEOTIDE SEQUENCE [LARGE SCALE GENOMIC DNA]</scope>
    <source>
        <strain evidence="8 9">WQ 127069</strain>
    </source>
</reference>
<evidence type="ECO:0000256" key="4">
    <source>
        <dbReference type="ARBA" id="ARBA00022692"/>
    </source>
</evidence>
<feature type="transmembrane region" description="Helical" evidence="7">
    <location>
        <begin position="133"/>
        <end position="156"/>
    </location>
</feature>
<keyword evidence="6 7" id="KW-0472">Membrane</keyword>
<evidence type="ECO:0000256" key="7">
    <source>
        <dbReference type="SAM" id="Phobius"/>
    </source>
</evidence>
<feature type="transmembrane region" description="Helical" evidence="7">
    <location>
        <begin position="101"/>
        <end position="121"/>
    </location>
</feature>
<keyword evidence="4 7" id="KW-0812">Transmembrane</keyword>
<keyword evidence="3" id="KW-1003">Cell membrane</keyword>
<evidence type="ECO:0000313" key="9">
    <source>
        <dbReference type="Proteomes" id="UP001652445"/>
    </source>
</evidence>